<evidence type="ECO:0000313" key="2">
    <source>
        <dbReference type="EMBL" id="KAG5461350.1"/>
    </source>
</evidence>
<gene>
    <name evidence="2" type="ORF">BJ554DRAFT_6473</name>
</gene>
<sequence length="251" mass="27164">MSQVFVPGILQPFIDDVPMKGALAGHEDTTEVKPGVRAFVMDHIADVERVLQRAEEVGLTFSGAKSRFGVREIPLLGFRCGPYGKRVEEGKAQGLQAIGACKTVKEVRRFLGALGVYRDFIPHYEETAAPLYALLRKGVPWAWTADCGAAMEGLKEALMAAPTLKELDYGAGAEQIFLTVDAGPNAAGWVLSQGSGENRRPARFGAKTFNEAQRHTAGQRGSSTRCGRRSERSAGMCWVLTLSSRPIADPL</sequence>
<dbReference type="Gene3D" id="3.30.70.270">
    <property type="match status" value="2"/>
</dbReference>
<organism evidence="2 3">
    <name type="scientific">Olpidium bornovanus</name>
    <dbReference type="NCBI Taxonomy" id="278681"/>
    <lineage>
        <taxon>Eukaryota</taxon>
        <taxon>Fungi</taxon>
        <taxon>Fungi incertae sedis</taxon>
        <taxon>Olpidiomycota</taxon>
        <taxon>Olpidiomycotina</taxon>
        <taxon>Olpidiomycetes</taxon>
        <taxon>Olpidiales</taxon>
        <taxon>Olpidiaceae</taxon>
        <taxon>Olpidium</taxon>
    </lineage>
</organism>
<dbReference type="InterPro" id="IPR043502">
    <property type="entry name" value="DNA/RNA_pol_sf"/>
</dbReference>
<dbReference type="EMBL" id="JAEFCI010003785">
    <property type="protein sequence ID" value="KAG5461350.1"/>
    <property type="molecule type" value="Genomic_DNA"/>
</dbReference>
<dbReference type="InterPro" id="IPR043128">
    <property type="entry name" value="Rev_trsase/Diguanyl_cyclase"/>
</dbReference>
<dbReference type="AlphaFoldDB" id="A0A8H7ZXR2"/>
<dbReference type="OrthoDB" id="5920460at2759"/>
<dbReference type="InterPro" id="IPR051320">
    <property type="entry name" value="Viral_Replic_Matur_Polypro"/>
</dbReference>
<dbReference type="SUPFAM" id="SSF56672">
    <property type="entry name" value="DNA/RNA polymerases"/>
    <property type="match status" value="1"/>
</dbReference>
<proteinExistence type="predicted"/>
<comment type="caution">
    <text evidence="2">The sequence shown here is derived from an EMBL/GenBank/DDBJ whole genome shotgun (WGS) entry which is preliminary data.</text>
</comment>
<dbReference type="PANTHER" id="PTHR33064:SF37">
    <property type="entry name" value="RIBONUCLEASE H"/>
    <property type="match status" value="1"/>
</dbReference>
<protein>
    <recommendedName>
        <fullName evidence="1">Reverse transcriptase/retrotransposon-derived protein RNase H-like domain-containing protein</fullName>
    </recommendedName>
</protein>
<reference evidence="2 3" key="1">
    <citation type="journal article" name="Sci. Rep.">
        <title>Genome-scale phylogenetic analyses confirm Olpidium as the closest living zoosporic fungus to the non-flagellated, terrestrial fungi.</title>
        <authorList>
            <person name="Chang Y."/>
            <person name="Rochon D."/>
            <person name="Sekimoto S."/>
            <person name="Wang Y."/>
            <person name="Chovatia M."/>
            <person name="Sandor L."/>
            <person name="Salamov A."/>
            <person name="Grigoriev I.V."/>
            <person name="Stajich J.E."/>
            <person name="Spatafora J.W."/>
        </authorList>
    </citation>
    <scope>NUCLEOTIDE SEQUENCE [LARGE SCALE GENOMIC DNA]</scope>
    <source>
        <strain evidence="2">S191</strain>
    </source>
</reference>
<dbReference type="Proteomes" id="UP000673691">
    <property type="component" value="Unassembled WGS sequence"/>
</dbReference>
<evidence type="ECO:0000259" key="1">
    <source>
        <dbReference type="Pfam" id="PF17919"/>
    </source>
</evidence>
<feature type="domain" description="Reverse transcriptase/retrotransposon-derived protein RNase H-like" evidence="1">
    <location>
        <begin position="143"/>
        <end position="216"/>
    </location>
</feature>
<accession>A0A8H7ZXR2</accession>
<dbReference type="InterPro" id="IPR041577">
    <property type="entry name" value="RT_RNaseH_2"/>
</dbReference>
<dbReference type="FunFam" id="3.30.70.270:FF:000020">
    <property type="entry name" value="Transposon Tf2-6 polyprotein-like Protein"/>
    <property type="match status" value="1"/>
</dbReference>
<dbReference type="PANTHER" id="PTHR33064">
    <property type="entry name" value="POL PROTEIN"/>
    <property type="match status" value="1"/>
</dbReference>
<name>A0A8H7ZXR2_9FUNG</name>
<evidence type="ECO:0000313" key="3">
    <source>
        <dbReference type="Proteomes" id="UP000673691"/>
    </source>
</evidence>
<keyword evidence="3" id="KW-1185">Reference proteome</keyword>
<dbReference type="Pfam" id="PF17919">
    <property type="entry name" value="RT_RNaseH_2"/>
    <property type="match status" value="1"/>
</dbReference>